<evidence type="ECO:0000313" key="4">
    <source>
        <dbReference type="Proteomes" id="UP001527099"/>
    </source>
</evidence>
<dbReference type="InterPro" id="IPR036779">
    <property type="entry name" value="LysM_dom_sf"/>
</dbReference>
<dbReference type="SUPFAM" id="SSF54106">
    <property type="entry name" value="LysM domain"/>
    <property type="match status" value="1"/>
</dbReference>
<protein>
    <submittedName>
        <fullName evidence="3">LysM peptidoglycan-binding domain-containing protein</fullName>
    </submittedName>
</protein>
<proteinExistence type="predicted"/>
<dbReference type="SMART" id="SM00257">
    <property type="entry name" value="LysM"/>
    <property type="match status" value="1"/>
</dbReference>
<feature type="region of interest" description="Disordered" evidence="1">
    <location>
        <begin position="1"/>
        <end position="22"/>
    </location>
</feature>
<dbReference type="InterPro" id="IPR018392">
    <property type="entry name" value="LysM"/>
</dbReference>
<dbReference type="RefSeq" id="WP_051253500.1">
    <property type="nucleotide sequence ID" value="NZ_JAMDMW010000013.1"/>
</dbReference>
<accession>A0ABT4GFS6</accession>
<name>A0ABT4GFS6_9BACL</name>
<dbReference type="CDD" id="cd00118">
    <property type="entry name" value="LysM"/>
    <property type="match status" value="1"/>
</dbReference>
<organism evidence="3 4">
    <name type="scientific">Paenibacillus alginolyticus</name>
    <dbReference type="NCBI Taxonomy" id="59839"/>
    <lineage>
        <taxon>Bacteria</taxon>
        <taxon>Bacillati</taxon>
        <taxon>Bacillota</taxon>
        <taxon>Bacilli</taxon>
        <taxon>Bacillales</taxon>
        <taxon>Paenibacillaceae</taxon>
        <taxon>Paenibacillus</taxon>
    </lineage>
</organism>
<keyword evidence="4" id="KW-1185">Reference proteome</keyword>
<dbReference type="Gene3D" id="3.10.350.10">
    <property type="entry name" value="LysM domain"/>
    <property type="match status" value="1"/>
</dbReference>
<evidence type="ECO:0000259" key="2">
    <source>
        <dbReference type="SMART" id="SM00257"/>
    </source>
</evidence>
<sequence length="135" mass="14554">MYMAYSNTNSTHTPHRSASTSKGMTFNSSYTKAIVRFVLLAVILGTVFSFGAMVQAYAGDGAATAKTPVSVNSINSSPKAVVQDQVVIQRGDTLWDVASTHKKGNENIRSYVDKLKTINHLTTSSLEEGQVLLLP</sequence>
<gene>
    <name evidence="3" type="ORF">M5X19_19375</name>
</gene>
<dbReference type="Proteomes" id="UP001527099">
    <property type="component" value="Unassembled WGS sequence"/>
</dbReference>
<evidence type="ECO:0000313" key="3">
    <source>
        <dbReference type="EMBL" id="MCY9695045.1"/>
    </source>
</evidence>
<dbReference type="Pfam" id="PF01476">
    <property type="entry name" value="LysM"/>
    <property type="match status" value="1"/>
</dbReference>
<reference evidence="3 4" key="1">
    <citation type="submission" date="2022-05" db="EMBL/GenBank/DDBJ databases">
        <title>Genome Sequencing of Bee-Associated Microbes.</title>
        <authorList>
            <person name="Dunlap C."/>
        </authorList>
    </citation>
    <scope>NUCLEOTIDE SEQUENCE [LARGE SCALE GENOMIC DNA]</scope>
    <source>
        <strain evidence="3 4">NRRL B-14421</strain>
    </source>
</reference>
<evidence type="ECO:0000256" key="1">
    <source>
        <dbReference type="SAM" id="MobiDB-lite"/>
    </source>
</evidence>
<feature type="domain" description="LysM" evidence="2">
    <location>
        <begin position="85"/>
        <end position="135"/>
    </location>
</feature>
<comment type="caution">
    <text evidence="3">The sequence shown here is derived from an EMBL/GenBank/DDBJ whole genome shotgun (WGS) entry which is preliminary data.</text>
</comment>
<dbReference type="EMBL" id="JAMDMX010000059">
    <property type="protein sequence ID" value="MCY9695045.1"/>
    <property type="molecule type" value="Genomic_DNA"/>
</dbReference>